<reference evidence="7" key="1">
    <citation type="submission" date="2016-11" db="EMBL/GenBank/DDBJ databases">
        <authorList>
            <person name="Varghese N."/>
            <person name="Submissions S."/>
        </authorList>
    </citation>
    <scope>NUCLEOTIDE SEQUENCE [LARGE SCALE GENOMIC DNA]</scope>
    <source>
        <strain evidence="7">DSM 16990</strain>
    </source>
</reference>
<dbReference type="SUPFAM" id="SSF51419">
    <property type="entry name" value="PLP-binding barrel"/>
    <property type="match status" value="1"/>
</dbReference>
<organism evidence="6 7">
    <name type="scientific">Pedobacter caeni</name>
    <dbReference type="NCBI Taxonomy" id="288992"/>
    <lineage>
        <taxon>Bacteria</taxon>
        <taxon>Pseudomonadati</taxon>
        <taxon>Bacteroidota</taxon>
        <taxon>Sphingobacteriia</taxon>
        <taxon>Sphingobacteriales</taxon>
        <taxon>Sphingobacteriaceae</taxon>
        <taxon>Pedobacter</taxon>
    </lineage>
</organism>
<keyword evidence="7" id="KW-1185">Reference proteome</keyword>
<evidence type="ECO:0000313" key="6">
    <source>
        <dbReference type="EMBL" id="SHF68950.1"/>
    </source>
</evidence>
<sequence>MNEIIKNNLSIIHQRIAHACLKAGRDLAEVQLLLATKTVPAEKIKQALLLGETLIAENKVQELKEKHTGLLDVPHQAHFIGHLQSNKIKEVLKYVSCIQSVDRMELVQQLDKRLQAEGRCLDILIQVNTSYEDSKFGLAPENAVAFVGEAAKFDTLRIKGLMTIGLFDADAEKVRPSFQLLKKLSDQIRQEGIPGVEMKELSMGMSGDLETAIEEGATIIRIGTAIFGPRIYPDSYYWNETKN</sequence>
<evidence type="ECO:0000259" key="5">
    <source>
        <dbReference type="Pfam" id="PF01168"/>
    </source>
</evidence>
<evidence type="ECO:0000256" key="4">
    <source>
        <dbReference type="RuleBase" id="RU004514"/>
    </source>
</evidence>
<comment type="similarity">
    <text evidence="2 4">Belongs to the pyridoxal phosphate-binding protein YggS/PROSC family.</text>
</comment>
<evidence type="ECO:0000256" key="2">
    <source>
        <dbReference type="HAMAP-Rule" id="MF_02087"/>
    </source>
</evidence>
<comment type="cofactor">
    <cofactor evidence="3">
        <name>pyridoxal 5'-phosphate</name>
        <dbReference type="ChEBI" id="CHEBI:597326"/>
    </cofactor>
</comment>
<dbReference type="FunFam" id="3.20.20.10:FF:000018">
    <property type="entry name" value="Pyridoxal phosphate homeostasis protein"/>
    <property type="match status" value="1"/>
</dbReference>
<dbReference type="PANTHER" id="PTHR10146">
    <property type="entry name" value="PROLINE SYNTHETASE CO-TRANSCRIBED BACTERIAL HOMOLOG PROTEIN"/>
    <property type="match status" value="1"/>
</dbReference>
<dbReference type="Gene3D" id="3.20.20.10">
    <property type="entry name" value="Alanine racemase"/>
    <property type="match status" value="1"/>
</dbReference>
<dbReference type="STRING" id="288992.SAMN04488522_103331"/>
<dbReference type="OrthoDB" id="9804072at2"/>
<dbReference type="AlphaFoldDB" id="A0A1M5DPQ3"/>
<evidence type="ECO:0000256" key="1">
    <source>
        <dbReference type="ARBA" id="ARBA00022898"/>
    </source>
</evidence>
<evidence type="ECO:0000256" key="3">
    <source>
        <dbReference type="PIRSR" id="PIRSR004848-1"/>
    </source>
</evidence>
<name>A0A1M5DPQ3_9SPHI</name>
<feature type="modified residue" description="N6-(pyridoxal phosphate)lysine" evidence="2 3">
    <location>
        <position position="37"/>
    </location>
</feature>
<dbReference type="RefSeq" id="WP_073232140.1">
    <property type="nucleotide sequence ID" value="NZ_FQUQ01000003.1"/>
</dbReference>
<dbReference type="InterPro" id="IPR001608">
    <property type="entry name" value="Ala_racemase_N"/>
</dbReference>
<dbReference type="NCBIfam" id="TIGR00044">
    <property type="entry name" value="YggS family pyridoxal phosphate-dependent enzyme"/>
    <property type="match status" value="1"/>
</dbReference>
<dbReference type="HAMAP" id="MF_02087">
    <property type="entry name" value="PLP_homeostasis"/>
    <property type="match status" value="1"/>
</dbReference>
<keyword evidence="1 2" id="KW-0663">Pyridoxal phosphate</keyword>
<dbReference type="GO" id="GO:0030170">
    <property type="term" value="F:pyridoxal phosphate binding"/>
    <property type="evidence" value="ECO:0007669"/>
    <property type="project" value="UniProtKB-UniRule"/>
</dbReference>
<comment type="function">
    <text evidence="2">Pyridoxal 5'-phosphate (PLP)-binding protein, which is involved in PLP homeostasis.</text>
</comment>
<gene>
    <name evidence="6" type="ORF">SAMN04488522_103331</name>
</gene>
<dbReference type="PANTHER" id="PTHR10146:SF14">
    <property type="entry name" value="PYRIDOXAL PHOSPHATE HOMEOSTASIS PROTEIN"/>
    <property type="match status" value="1"/>
</dbReference>
<dbReference type="Pfam" id="PF01168">
    <property type="entry name" value="Ala_racemase_N"/>
    <property type="match status" value="1"/>
</dbReference>
<dbReference type="InterPro" id="IPR029066">
    <property type="entry name" value="PLP-binding_barrel"/>
</dbReference>
<dbReference type="InterPro" id="IPR011078">
    <property type="entry name" value="PyrdxlP_homeostasis"/>
</dbReference>
<dbReference type="CDD" id="cd00635">
    <property type="entry name" value="PLPDE_III_YBL036c_like"/>
    <property type="match status" value="1"/>
</dbReference>
<accession>A0A1M5DPQ3</accession>
<feature type="domain" description="Alanine racemase N-terminal" evidence="5">
    <location>
        <begin position="35"/>
        <end position="229"/>
    </location>
</feature>
<dbReference type="Proteomes" id="UP000184287">
    <property type="component" value="Unassembled WGS sequence"/>
</dbReference>
<dbReference type="EMBL" id="FQUQ01000003">
    <property type="protein sequence ID" value="SHF68950.1"/>
    <property type="molecule type" value="Genomic_DNA"/>
</dbReference>
<dbReference type="PIRSF" id="PIRSF004848">
    <property type="entry name" value="YBL036c_PLPDEIII"/>
    <property type="match status" value="1"/>
</dbReference>
<evidence type="ECO:0000313" key="7">
    <source>
        <dbReference type="Proteomes" id="UP000184287"/>
    </source>
</evidence>
<proteinExistence type="inferred from homology"/>
<protein>
    <recommendedName>
        <fullName evidence="2">Pyridoxal phosphate homeostasis protein</fullName>
        <shortName evidence="2">PLP homeostasis protein</shortName>
    </recommendedName>
</protein>